<evidence type="ECO:0000256" key="8">
    <source>
        <dbReference type="ARBA" id="ARBA00022848"/>
    </source>
</evidence>
<gene>
    <name evidence="15" type="ORF">HERILL_LOCUS2228</name>
</gene>
<evidence type="ECO:0000256" key="12">
    <source>
        <dbReference type="ARBA" id="ARBA00023136"/>
    </source>
</evidence>
<evidence type="ECO:0000313" key="15">
    <source>
        <dbReference type="EMBL" id="CAD7078990.1"/>
    </source>
</evidence>
<evidence type="ECO:0000256" key="4">
    <source>
        <dbReference type="ARBA" id="ARBA00010617"/>
    </source>
</evidence>
<dbReference type="GO" id="GO:0020037">
    <property type="term" value="F:heme binding"/>
    <property type="evidence" value="ECO:0007669"/>
    <property type="project" value="InterPro"/>
</dbReference>
<evidence type="ECO:0000256" key="14">
    <source>
        <dbReference type="RuleBase" id="RU000461"/>
    </source>
</evidence>
<evidence type="ECO:0000256" key="7">
    <source>
        <dbReference type="ARBA" id="ARBA00022824"/>
    </source>
</evidence>
<dbReference type="OrthoDB" id="2789670at2759"/>
<dbReference type="InterPro" id="IPR001128">
    <property type="entry name" value="Cyt_P450"/>
</dbReference>
<dbReference type="EMBL" id="LR899009">
    <property type="protein sequence ID" value="CAD7078990.1"/>
    <property type="molecule type" value="Genomic_DNA"/>
</dbReference>
<dbReference type="GO" id="GO:0004497">
    <property type="term" value="F:monooxygenase activity"/>
    <property type="evidence" value="ECO:0007669"/>
    <property type="project" value="UniProtKB-KW"/>
</dbReference>
<evidence type="ECO:0000256" key="6">
    <source>
        <dbReference type="ARBA" id="ARBA00022723"/>
    </source>
</evidence>
<dbReference type="GO" id="GO:0016705">
    <property type="term" value="F:oxidoreductase activity, acting on paired donors, with incorporation or reduction of molecular oxygen"/>
    <property type="evidence" value="ECO:0007669"/>
    <property type="project" value="InterPro"/>
</dbReference>
<dbReference type="PRINTS" id="PR00385">
    <property type="entry name" value="P450"/>
</dbReference>
<dbReference type="InterPro" id="IPR017972">
    <property type="entry name" value="Cyt_P450_CS"/>
</dbReference>
<dbReference type="InterPro" id="IPR036396">
    <property type="entry name" value="Cyt_P450_sf"/>
</dbReference>
<evidence type="ECO:0000256" key="13">
    <source>
        <dbReference type="PIRSR" id="PIRSR602401-1"/>
    </source>
</evidence>
<evidence type="ECO:0008006" key="17">
    <source>
        <dbReference type="Google" id="ProtNLM"/>
    </source>
</evidence>
<keyword evidence="11 14" id="KW-0503">Monooxygenase</keyword>
<keyword evidence="9 14" id="KW-0560">Oxidoreductase</keyword>
<evidence type="ECO:0000256" key="9">
    <source>
        <dbReference type="ARBA" id="ARBA00023002"/>
    </source>
</evidence>
<dbReference type="PRINTS" id="PR00463">
    <property type="entry name" value="EP450I"/>
</dbReference>
<keyword evidence="12" id="KW-0472">Membrane</keyword>
<keyword evidence="16" id="KW-1185">Reference proteome</keyword>
<dbReference type="FunCoup" id="A0A7R8YP01">
    <property type="interactions" value="96"/>
</dbReference>
<dbReference type="Gene3D" id="1.10.630.10">
    <property type="entry name" value="Cytochrome P450"/>
    <property type="match status" value="1"/>
</dbReference>
<dbReference type="FunFam" id="1.10.630.10:FF:000042">
    <property type="entry name" value="Cytochrome P450"/>
    <property type="match status" value="1"/>
</dbReference>
<accession>A0A7R8YP01</accession>
<dbReference type="InParanoid" id="A0A7R8YP01"/>
<comment type="similarity">
    <text evidence="4 14">Belongs to the cytochrome P450 family.</text>
</comment>
<keyword evidence="8" id="KW-0492">Microsome</keyword>
<dbReference type="PROSITE" id="PS00086">
    <property type="entry name" value="CYTOCHROME_P450"/>
    <property type="match status" value="1"/>
</dbReference>
<keyword evidence="7" id="KW-0256">Endoplasmic reticulum</keyword>
<dbReference type="PANTHER" id="PTHR24292">
    <property type="entry name" value="CYTOCHROME P450"/>
    <property type="match status" value="1"/>
</dbReference>
<evidence type="ECO:0000256" key="2">
    <source>
        <dbReference type="ARBA" id="ARBA00004174"/>
    </source>
</evidence>
<comment type="cofactor">
    <cofactor evidence="1 13">
        <name>heme</name>
        <dbReference type="ChEBI" id="CHEBI:30413"/>
    </cofactor>
</comment>
<dbReference type="InterPro" id="IPR050476">
    <property type="entry name" value="Insect_CytP450_Detox"/>
</dbReference>
<dbReference type="InterPro" id="IPR002401">
    <property type="entry name" value="Cyt_P450_E_grp-I"/>
</dbReference>
<feature type="binding site" description="axial binding residue" evidence="13">
    <location>
        <position position="445"/>
    </location>
    <ligand>
        <name>heme</name>
        <dbReference type="ChEBI" id="CHEBI:30413"/>
    </ligand>
    <ligandPart>
        <name>Fe</name>
        <dbReference type="ChEBI" id="CHEBI:18248"/>
    </ligandPart>
</feature>
<dbReference type="GO" id="GO:0005789">
    <property type="term" value="C:endoplasmic reticulum membrane"/>
    <property type="evidence" value="ECO:0007669"/>
    <property type="project" value="UniProtKB-SubCell"/>
</dbReference>
<keyword evidence="10 13" id="KW-0408">Iron</keyword>
<dbReference type="SUPFAM" id="SSF48264">
    <property type="entry name" value="Cytochrome P450"/>
    <property type="match status" value="1"/>
</dbReference>
<organism evidence="15 16">
    <name type="scientific">Hermetia illucens</name>
    <name type="common">Black soldier fly</name>
    <dbReference type="NCBI Taxonomy" id="343691"/>
    <lineage>
        <taxon>Eukaryota</taxon>
        <taxon>Metazoa</taxon>
        <taxon>Ecdysozoa</taxon>
        <taxon>Arthropoda</taxon>
        <taxon>Hexapoda</taxon>
        <taxon>Insecta</taxon>
        <taxon>Pterygota</taxon>
        <taxon>Neoptera</taxon>
        <taxon>Endopterygota</taxon>
        <taxon>Diptera</taxon>
        <taxon>Brachycera</taxon>
        <taxon>Stratiomyomorpha</taxon>
        <taxon>Stratiomyidae</taxon>
        <taxon>Hermetiinae</taxon>
        <taxon>Hermetia</taxon>
    </lineage>
</organism>
<comment type="subcellular location">
    <subcellularLocation>
        <location evidence="3">Endoplasmic reticulum membrane</location>
        <topology evidence="3">Peripheral membrane protein</topology>
    </subcellularLocation>
    <subcellularLocation>
        <location evidence="2">Microsome membrane</location>
        <topology evidence="2">Peripheral membrane protein</topology>
    </subcellularLocation>
</comment>
<evidence type="ECO:0000256" key="3">
    <source>
        <dbReference type="ARBA" id="ARBA00004406"/>
    </source>
</evidence>
<proteinExistence type="inferred from homology"/>
<dbReference type="CDD" id="cd11056">
    <property type="entry name" value="CYP6-like"/>
    <property type="match status" value="1"/>
</dbReference>
<dbReference type="Pfam" id="PF00067">
    <property type="entry name" value="p450"/>
    <property type="match status" value="1"/>
</dbReference>
<dbReference type="GO" id="GO:0005506">
    <property type="term" value="F:iron ion binding"/>
    <property type="evidence" value="ECO:0007669"/>
    <property type="project" value="InterPro"/>
</dbReference>
<dbReference type="Proteomes" id="UP000594454">
    <property type="component" value="Chromosome 1"/>
</dbReference>
<sequence length="502" mass="57552">MAFLIIFCSLLVTVLSGVYLIFKLQYRYWIKRGVPCFAPKFPFGTLRLHGKRRHLKETLDDTYREFKLKVPFAGMYFFSTPVPLILDLDLIHNILIKDFCKFHDRGLYYNERDDPLSANLLTLEGHKWKTLRSKLTPTFTLGKMKFMYPTILEVMNQFEQTLRELIKIQADVEIKDLLARFTTDVIGTCAFGIECNSLKDPNTEFRRMGKSVFQNKRHGVLGRALMTQLPGLARKLGVKDVGDDVSYFFLKVVRETIEFREKNNVRRNDFMDLLIQLKNGSSSHDGEEKLSFEEIAAQAFVFFVAGFETSSSNMTYSLYELAKDPDIQEKARRQINDTLKEHGGEFTYDALQEMTYIDQVINESLRKYPAAILLLRTANCDYQVPNSDKVIEKGTRVFIPLYSIHHDPDIYPNPEMFDPGRFAPEEVKKRHPMAFLAFGSGPRNCIGARFGRLQSRIGLASLLRKFRFKTCSKTPAVLEYSLTSTTLAPVGGMCLSVEAIGS</sequence>
<evidence type="ECO:0000256" key="11">
    <source>
        <dbReference type="ARBA" id="ARBA00023033"/>
    </source>
</evidence>
<reference evidence="15 16" key="1">
    <citation type="submission" date="2020-11" db="EMBL/GenBank/DDBJ databases">
        <authorList>
            <person name="Wallbank WR R."/>
            <person name="Pardo Diaz C."/>
            <person name="Kozak K."/>
            <person name="Martin S."/>
            <person name="Jiggins C."/>
            <person name="Moest M."/>
            <person name="Warren A I."/>
            <person name="Generalovic N T."/>
            <person name="Byers J.R.P. K."/>
            <person name="Montejo-Kovacevich G."/>
            <person name="Yen C E."/>
        </authorList>
    </citation>
    <scope>NUCLEOTIDE SEQUENCE [LARGE SCALE GENOMIC DNA]</scope>
</reference>
<name>A0A7R8YP01_HERIL</name>
<evidence type="ECO:0000256" key="10">
    <source>
        <dbReference type="ARBA" id="ARBA00023004"/>
    </source>
</evidence>
<protein>
    <recommendedName>
        <fullName evidence="17">Cytochrome P450</fullName>
    </recommendedName>
</protein>
<evidence type="ECO:0000256" key="1">
    <source>
        <dbReference type="ARBA" id="ARBA00001971"/>
    </source>
</evidence>
<keyword evidence="6 13" id="KW-0479">Metal-binding</keyword>
<dbReference type="PANTHER" id="PTHR24292:SF103">
    <property type="entry name" value="CYTOCHROME P450 6BS1"/>
    <property type="match status" value="1"/>
</dbReference>
<keyword evidence="5 13" id="KW-0349">Heme</keyword>
<evidence type="ECO:0000256" key="5">
    <source>
        <dbReference type="ARBA" id="ARBA00022617"/>
    </source>
</evidence>
<evidence type="ECO:0000313" key="16">
    <source>
        <dbReference type="Proteomes" id="UP000594454"/>
    </source>
</evidence>
<dbReference type="AlphaFoldDB" id="A0A7R8YP01"/>